<dbReference type="AlphaFoldDB" id="A0A2K8MAK6"/>
<accession>A0A2K8MAK6</accession>
<protein>
    <recommendedName>
        <fullName evidence="3">Phage tail protein</fullName>
    </recommendedName>
</protein>
<dbReference type="PANTHER" id="PTHR38009">
    <property type="entry name" value="CONSERVED HYPOTHETICAL PHAGE TAIL PROTEIN"/>
    <property type="match status" value="1"/>
</dbReference>
<dbReference type="EMBL" id="CP024923">
    <property type="protein sequence ID" value="ATY30918.1"/>
    <property type="molecule type" value="Genomic_DNA"/>
</dbReference>
<evidence type="ECO:0000313" key="1">
    <source>
        <dbReference type="EMBL" id="ATY30918.1"/>
    </source>
</evidence>
<evidence type="ECO:0008006" key="3">
    <source>
        <dbReference type="Google" id="ProtNLM"/>
    </source>
</evidence>
<dbReference type="Proteomes" id="UP000229081">
    <property type="component" value="Chromosome"/>
</dbReference>
<dbReference type="Pfam" id="PF06841">
    <property type="entry name" value="Phage_T4_gp19"/>
    <property type="match status" value="1"/>
</dbReference>
<dbReference type="RefSeq" id="WP_100280729.1">
    <property type="nucleotide sequence ID" value="NZ_CP024923.1"/>
</dbReference>
<dbReference type="KEGG" id="sphc:CVN68_02055"/>
<reference evidence="1 2" key="1">
    <citation type="submission" date="2017-11" db="EMBL/GenBank/DDBJ databases">
        <title>Complete genome sequence of Sphingomonas sp. Strain Cra20, a psychrotolerant potential plant growth promoting rhizobacteria.</title>
        <authorList>
            <person name="Luo Y."/>
        </authorList>
    </citation>
    <scope>NUCLEOTIDE SEQUENCE [LARGE SCALE GENOMIC DNA]</scope>
    <source>
        <strain evidence="1 2">Cra20</strain>
    </source>
</reference>
<dbReference type="PANTHER" id="PTHR38009:SF1">
    <property type="entry name" value="CONSERVED HYPOTHETICAL PHAGE TAIL PROTEIN"/>
    <property type="match status" value="1"/>
</dbReference>
<dbReference type="NCBIfam" id="TIGR02241">
    <property type="entry name" value="conserved hypothetical phage tail region protein"/>
    <property type="match status" value="1"/>
</dbReference>
<dbReference type="InterPro" id="IPR010667">
    <property type="entry name" value="Phage_T4_Gp19"/>
</dbReference>
<evidence type="ECO:0000313" key="2">
    <source>
        <dbReference type="Proteomes" id="UP000229081"/>
    </source>
</evidence>
<dbReference type="OrthoDB" id="9799891at2"/>
<dbReference type="GO" id="GO:0005198">
    <property type="term" value="F:structural molecule activity"/>
    <property type="evidence" value="ECO:0007669"/>
    <property type="project" value="InterPro"/>
</dbReference>
<organism evidence="1 2">
    <name type="scientific">Sphingomonas psychrotolerans</name>
    <dbReference type="NCBI Taxonomy" id="1327635"/>
    <lineage>
        <taxon>Bacteria</taxon>
        <taxon>Pseudomonadati</taxon>
        <taxon>Pseudomonadota</taxon>
        <taxon>Alphaproteobacteria</taxon>
        <taxon>Sphingomonadales</taxon>
        <taxon>Sphingomonadaceae</taxon>
        <taxon>Sphingomonas</taxon>
    </lineage>
</organism>
<keyword evidence="2" id="KW-1185">Reference proteome</keyword>
<dbReference type="InterPro" id="IPR011747">
    <property type="entry name" value="CHP02241"/>
</dbReference>
<gene>
    <name evidence="1" type="ORF">CVN68_02055</name>
</gene>
<proteinExistence type="predicted"/>
<sequence length="227" mass="23831">MTFPLVQPVLKVNFFVTMWDTPASNETALGGVLGTIGSAVLSLAASFLAGGFSSVEGLESVNTLETVNEGGANDEEKRYFTRATYAKIVMARGVTFNTDIWDWHHQVITGKRKQRKSGTIISLDTRQLFDAPGISLPFEHFPVAAWTFHNALPAKISGPQLNAREGGDSNAIAIETIELHPEKIERLSLSLIPGVADLNSAVSGLIGVAGAAGLAASGAGAVALSGL</sequence>
<name>A0A2K8MAK6_9SPHN</name>